<dbReference type="Pfam" id="PF13723">
    <property type="entry name" value="Ketoacyl-synt_2"/>
    <property type="match status" value="1"/>
</dbReference>
<feature type="domain" description="Beta-ketoacyl synthase-like N-terminal" evidence="1">
    <location>
        <begin position="10"/>
        <end position="227"/>
    </location>
</feature>
<evidence type="ECO:0000259" key="1">
    <source>
        <dbReference type="Pfam" id="PF13723"/>
    </source>
</evidence>
<accession>A4TU44</accession>
<dbReference type="InterPro" id="IPR014030">
    <property type="entry name" value="Ketoacyl_synth_N"/>
</dbReference>
<protein>
    <recommendedName>
        <fullName evidence="1">Beta-ketoacyl synthase-like N-terminal domain-containing protein</fullName>
    </recommendedName>
</protein>
<name>A4TU44_9PROT</name>
<sequence length="230" mass="24088">MSVCVRVAAWAAWDGQADVLAVGGMVPPARPALPSLLRRRVSAIGRKALEAAWTILPADGDPRLILASRHGEYVRTFDLLNALAESGEVSPAEFSLAVHHALAGLLSIATGNRQGHSAVAAGPDSFGHGLLEAASFVAEQAAPALLLYFDEPLPSLYTALDDDDVPAPVALAVLLVPPASPVARVVHMDLHPGTGSVGQCLARSFLSVLEQDIDVAVQGGRHVWRWSHAA</sequence>
<reference evidence="2" key="1">
    <citation type="journal article" date="2007" name="J. Bacteriol.">
        <title>Comparative genome analysis of four magnetotactic bacteria reveals a complex set of group-specific genes implicated in magnetosome biomineralization and function.</title>
        <authorList>
            <person name="Richter M."/>
            <person name="Kube M."/>
            <person name="Bazylinski D.A."/>
            <person name="Lombardot T."/>
            <person name="Gloeckner F.O."/>
            <person name="Reinhardt R."/>
            <person name="Schueler D."/>
        </authorList>
    </citation>
    <scope>NUCLEOTIDE SEQUENCE</scope>
    <source>
        <strain evidence="2">MSR-1</strain>
    </source>
</reference>
<evidence type="ECO:0000313" key="2">
    <source>
        <dbReference type="EMBL" id="CAM74151.1"/>
    </source>
</evidence>
<dbReference type="EMBL" id="CU459003">
    <property type="protein sequence ID" value="CAM74151.1"/>
    <property type="molecule type" value="Genomic_DNA"/>
</dbReference>
<proteinExistence type="predicted"/>
<dbReference type="AlphaFoldDB" id="A4TU44"/>
<gene>
    <name evidence="2" type="ORF">MGR_1073</name>
</gene>
<organism evidence="2">
    <name type="scientific">Magnetospirillum gryphiswaldense</name>
    <dbReference type="NCBI Taxonomy" id="55518"/>
    <lineage>
        <taxon>Bacteria</taxon>
        <taxon>Pseudomonadati</taxon>
        <taxon>Pseudomonadota</taxon>
        <taxon>Alphaproteobacteria</taxon>
        <taxon>Rhodospirillales</taxon>
        <taxon>Rhodospirillaceae</taxon>
        <taxon>Magnetospirillum</taxon>
    </lineage>
</organism>